<feature type="compositionally biased region" description="Basic and acidic residues" evidence="1">
    <location>
        <begin position="308"/>
        <end position="324"/>
    </location>
</feature>
<proteinExistence type="predicted"/>
<accession>A0ABD3PN58</accession>
<feature type="compositionally biased region" description="Polar residues" evidence="1">
    <location>
        <begin position="376"/>
        <end position="396"/>
    </location>
</feature>
<dbReference type="AlphaFoldDB" id="A0ABD3PN58"/>
<name>A0ABD3PN58_9STRA</name>
<feature type="compositionally biased region" description="Basic and acidic residues" evidence="1">
    <location>
        <begin position="461"/>
        <end position="482"/>
    </location>
</feature>
<feature type="compositionally biased region" description="Basic and acidic residues" evidence="1">
    <location>
        <begin position="332"/>
        <end position="357"/>
    </location>
</feature>
<feature type="region of interest" description="Disordered" evidence="1">
    <location>
        <begin position="296"/>
        <end position="525"/>
    </location>
</feature>
<comment type="caution">
    <text evidence="2">The sequence shown here is derived from an EMBL/GenBank/DDBJ whole genome shotgun (WGS) entry which is preliminary data.</text>
</comment>
<keyword evidence="3" id="KW-1185">Reference proteome</keyword>
<evidence type="ECO:0000256" key="1">
    <source>
        <dbReference type="SAM" id="MobiDB-lite"/>
    </source>
</evidence>
<feature type="region of interest" description="Disordered" evidence="1">
    <location>
        <begin position="812"/>
        <end position="839"/>
    </location>
</feature>
<evidence type="ECO:0000313" key="2">
    <source>
        <dbReference type="EMBL" id="KAL3787770.1"/>
    </source>
</evidence>
<feature type="compositionally biased region" description="Basic residues" evidence="1">
    <location>
        <begin position="417"/>
        <end position="427"/>
    </location>
</feature>
<gene>
    <name evidence="2" type="ORF">HJC23_009821</name>
</gene>
<dbReference type="Proteomes" id="UP001516023">
    <property type="component" value="Unassembled WGS sequence"/>
</dbReference>
<feature type="compositionally biased region" description="Polar residues" evidence="1">
    <location>
        <begin position="122"/>
        <end position="133"/>
    </location>
</feature>
<feature type="region of interest" description="Disordered" evidence="1">
    <location>
        <begin position="887"/>
        <end position="927"/>
    </location>
</feature>
<organism evidence="2 3">
    <name type="scientific">Cyclotella cryptica</name>
    <dbReference type="NCBI Taxonomy" id="29204"/>
    <lineage>
        <taxon>Eukaryota</taxon>
        <taxon>Sar</taxon>
        <taxon>Stramenopiles</taxon>
        <taxon>Ochrophyta</taxon>
        <taxon>Bacillariophyta</taxon>
        <taxon>Coscinodiscophyceae</taxon>
        <taxon>Thalassiosirophycidae</taxon>
        <taxon>Stephanodiscales</taxon>
        <taxon>Stephanodiscaceae</taxon>
        <taxon>Cyclotella</taxon>
    </lineage>
</organism>
<feature type="region of interest" description="Disordered" evidence="1">
    <location>
        <begin position="105"/>
        <end position="133"/>
    </location>
</feature>
<feature type="compositionally biased region" description="Polar residues" evidence="1">
    <location>
        <begin position="812"/>
        <end position="826"/>
    </location>
</feature>
<protein>
    <submittedName>
        <fullName evidence="2">Uncharacterized protein</fullName>
    </submittedName>
</protein>
<feature type="compositionally biased region" description="Basic and acidic residues" evidence="1">
    <location>
        <begin position="366"/>
        <end position="375"/>
    </location>
</feature>
<reference evidence="2 3" key="1">
    <citation type="journal article" date="2020" name="G3 (Bethesda)">
        <title>Improved Reference Genome for Cyclotella cryptica CCMP332, a Model for Cell Wall Morphogenesis, Salinity Adaptation, and Lipid Production in Diatoms (Bacillariophyta).</title>
        <authorList>
            <person name="Roberts W.R."/>
            <person name="Downey K.M."/>
            <person name="Ruck E.C."/>
            <person name="Traller J.C."/>
            <person name="Alverson A.J."/>
        </authorList>
    </citation>
    <scope>NUCLEOTIDE SEQUENCE [LARGE SCALE GENOMIC DNA]</scope>
    <source>
        <strain evidence="2 3">CCMP332</strain>
    </source>
</reference>
<dbReference type="EMBL" id="JABMIG020000169">
    <property type="protein sequence ID" value="KAL3787770.1"/>
    <property type="molecule type" value="Genomic_DNA"/>
</dbReference>
<evidence type="ECO:0000313" key="3">
    <source>
        <dbReference type="Proteomes" id="UP001516023"/>
    </source>
</evidence>
<sequence length="927" mass="101442">MNPCLPHLADDDTTLCSDDASAFLSIIQNLPSRDYPSEPDLVFRRYNSYLLDRLSPSPSYDTAAPFPSCRGALCDVRRDSIDYTLYDDEDHSMMHRGCDETATLPMRGEDDQSISRRGRSALSPSMSEVSNDKSMVMTQGKNELTRCESLSLCSVLTERRDSFELGRDAGSPSRHAALFHAMGFHEEKGQETSVQDHSAIVAVPKVPVPLLCDSPKKKGGVVAKVLSTVTNGPKKTRKGAEGDVAGRTSKTDLVEKSVGIIVQGDVPRNHSVSQVLNKEENGPTDTQEAVDNVAGTDASNADGIGLQYKKDSSKHGEISHDIRKSPSKIGSGKRDDSPPPDQKDESMTSPKPKDIEGIKFPNTPLDDLRTSKELQDTITPTSSFSTANETESSSVGSPVHVPKKTKGGMKTIVTSRFLKKLKSKRSSRGVVTMDPALEATETEVVSVENSMSRSGQDNDDGIPRDTGSRNDSPSMDRSKDLIPQDGLTLQDNENKALQEASQGKVPRYDEISHRTPSCKAVTTPAPSPFDQWQDYDAVVISTADAASDERNLTSASIIIDEEEMPCNLSPIVRKASLERAAMNESIELDATGSITFMTTPPEYDDDGMLNVSRDSARESMSEKCRSFLSDVSRTLFPEELDGYPLAEAWKNGDVSIDPHGDFHLEGLPIEENDVSMTIECTLQNDDSGLFDVTIEEMEVDKIVARKEEGFNGGGTQEVEEGGPSERGVFVVSSNEQGQLRMSSKSTVASQDRLKMEASTCNNLFQMDVSSPDDSFGCTRASSVRTRNVEVEDVAPSSNEGDAAPSREMMENPLTSEAGNNVDNSFPENKDDPACNLSCNRREPLNEINETDRKPQGMDQKNLMIQPPSKIGWARTLRNRSQSIRMRSFRHGGNHGNRLAQSQEDEPSSQNERMTLQVLGEKVEVTLP</sequence>